<feature type="domain" description="AP2/ERF" evidence="7">
    <location>
        <begin position="55"/>
        <end position="112"/>
    </location>
</feature>
<dbReference type="PROSITE" id="PS51032">
    <property type="entry name" value="AP2_ERF"/>
    <property type="match status" value="1"/>
</dbReference>
<dbReference type="Proteomes" id="UP001633002">
    <property type="component" value="Unassembled WGS sequence"/>
</dbReference>
<comment type="caution">
    <text evidence="8">The sequence shown here is derived from an EMBL/GenBank/DDBJ whole genome shotgun (WGS) entry which is preliminary data.</text>
</comment>
<dbReference type="InterPro" id="IPR016177">
    <property type="entry name" value="DNA-bd_dom_sf"/>
</dbReference>
<dbReference type="Pfam" id="PF00847">
    <property type="entry name" value="AP2"/>
    <property type="match status" value="1"/>
</dbReference>
<gene>
    <name evidence="8" type="ORF">R1sor_024461</name>
</gene>
<dbReference type="CDD" id="cd00018">
    <property type="entry name" value="AP2"/>
    <property type="match status" value="1"/>
</dbReference>
<dbReference type="PANTHER" id="PTHR31677:SF245">
    <property type="entry name" value="ETHYLENE-RESPONSIVE TRANSCRIPTION FACTOR ESR1"/>
    <property type="match status" value="1"/>
</dbReference>
<keyword evidence="3" id="KW-0238">DNA-binding</keyword>
<evidence type="ECO:0000313" key="8">
    <source>
        <dbReference type="EMBL" id="KAL3681505.1"/>
    </source>
</evidence>
<comment type="subcellular location">
    <subcellularLocation>
        <location evidence="1">Nucleus</location>
    </subcellularLocation>
</comment>
<dbReference type="InterPro" id="IPR036955">
    <property type="entry name" value="AP2/ERF_dom_sf"/>
</dbReference>
<dbReference type="EMBL" id="JBJQOH010000007">
    <property type="protein sequence ID" value="KAL3681505.1"/>
    <property type="molecule type" value="Genomic_DNA"/>
</dbReference>
<protein>
    <recommendedName>
        <fullName evidence="7">AP2/ERF domain-containing protein</fullName>
    </recommendedName>
</protein>
<evidence type="ECO:0000256" key="2">
    <source>
        <dbReference type="ARBA" id="ARBA00023015"/>
    </source>
</evidence>
<sequence>MVGRILPMESSSLNSALMCTSSSSGELAGIVPAAMKKKKANGSEKKAGKRNREGRYRGVRRRPWGRYAAEIRDPNTKERKWLGTFDTAEDAACAYDNAARQMRGPKARTNFSFPLPLRIQEPHQQQLVLPLVDANRLSSPSSSGACSSPLNSFPSMGAFTNSSSFPAQTPTTSSTALEWIRRSLNTSSVSSSSRTSVKSKKEMWDASNLIDVSRNLFSDMALTSLNRNRSPPERSTLASSRQVFTEVTTTGRSGTHSTDQSPVVSSSYNKSLLISDANGLITSSIDHNIYSDFTPRRVLASSTNCDNESFSEASSSVTCRSTESSRTAANLPSVSSAYTTGSSSIMGELCLVPRSSPSCTRSELQNLWIPDHEPYSACSSLESSPTTGAAAVHSPVWSDEHFLPKDVKLGQYEQRYLKGEHSEQSSLNFDEVELYGIGEIFRQHPPRGGCSEAYDHQRYDDDFFLESMAALSEHEYYDILGTIPEFDDPTLLFQYSLVVRSRVVNSCRRVNFAFGFFLACIVSSASAWLSDLAFGRTVRLVLVRFGSVF</sequence>
<evidence type="ECO:0000259" key="7">
    <source>
        <dbReference type="PROSITE" id="PS51032"/>
    </source>
</evidence>
<dbReference type="GO" id="GO:0005634">
    <property type="term" value="C:nucleus"/>
    <property type="evidence" value="ECO:0007669"/>
    <property type="project" value="UniProtKB-SubCell"/>
</dbReference>
<dbReference type="GO" id="GO:0003677">
    <property type="term" value="F:DNA binding"/>
    <property type="evidence" value="ECO:0007669"/>
    <property type="project" value="UniProtKB-KW"/>
</dbReference>
<dbReference type="PANTHER" id="PTHR31677">
    <property type="entry name" value="AP2 DOMAIN CLASS TRANSCRIPTION FACTOR"/>
    <property type="match status" value="1"/>
</dbReference>
<dbReference type="AlphaFoldDB" id="A0ABD3GTT9"/>
<evidence type="ECO:0000256" key="5">
    <source>
        <dbReference type="ARBA" id="ARBA00023242"/>
    </source>
</evidence>
<keyword evidence="5" id="KW-0539">Nucleus</keyword>
<feature type="region of interest" description="Disordered" evidence="6">
    <location>
        <begin position="225"/>
        <end position="244"/>
    </location>
</feature>
<dbReference type="SMART" id="SM00380">
    <property type="entry name" value="AP2"/>
    <property type="match status" value="1"/>
</dbReference>
<dbReference type="Gene3D" id="3.30.730.10">
    <property type="entry name" value="AP2/ERF domain"/>
    <property type="match status" value="1"/>
</dbReference>
<accession>A0ABD3GTT9</accession>
<dbReference type="SUPFAM" id="SSF54171">
    <property type="entry name" value="DNA-binding domain"/>
    <property type="match status" value="1"/>
</dbReference>
<reference evidence="8 9" key="1">
    <citation type="submission" date="2024-09" db="EMBL/GenBank/DDBJ databases">
        <title>Chromosome-scale assembly of Riccia sorocarpa.</title>
        <authorList>
            <person name="Paukszto L."/>
        </authorList>
    </citation>
    <scope>NUCLEOTIDE SEQUENCE [LARGE SCALE GENOMIC DNA]</scope>
    <source>
        <strain evidence="8">LP-2024</strain>
        <tissue evidence="8">Aerial parts of the thallus</tissue>
    </source>
</reference>
<evidence type="ECO:0000313" key="9">
    <source>
        <dbReference type="Proteomes" id="UP001633002"/>
    </source>
</evidence>
<keyword evidence="4" id="KW-0804">Transcription</keyword>
<name>A0ABD3GTT9_9MARC</name>
<dbReference type="PRINTS" id="PR00367">
    <property type="entry name" value="ETHRSPELEMNT"/>
</dbReference>
<dbReference type="InterPro" id="IPR001471">
    <property type="entry name" value="AP2/ERF_dom"/>
</dbReference>
<proteinExistence type="predicted"/>
<organism evidence="8 9">
    <name type="scientific">Riccia sorocarpa</name>
    <dbReference type="NCBI Taxonomy" id="122646"/>
    <lineage>
        <taxon>Eukaryota</taxon>
        <taxon>Viridiplantae</taxon>
        <taxon>Streptophyta</taxon>
        <taxon>Embryophyta</taxon>
        <taxon>Marchantiophyta</taxon>
        <taxon>Marchantiopsida</taxon>
        <taxon>Marchantiidae</taxon>
        <taxon>Marchantiales</taxon>
        <taxon>Ricciaceae</taxon>
        <taxon>Riccia</taxon>
    </lineage>
</organism>
<evidence type="ECO:0000256" key="1">
    <source>
        <dbReference type="ARBA" id="ARBA00004123"/>
    </source>
</evidence>
<evidence type="ECO:0000256" key="4">
    <source>
        <dbReference type="ARBA" id="ARBA00023163"/>
    </source>
</evidence>
<evidence type="ECO:0000256" key="6">
    <source>
        <dbReference type="SAM" id="MobiDB-lite"/>
    </source>
</evidence>
<keyword evidence="9" id="KW-1185">Reference proteome</keyword>
<dbReference type="FunFam" id="3.30.730.10:FF:000001">
    <property type="entry name" value="Ethylene-responsive transcription factor 2"/>
    <property type="match status" value="1"/>
</dbReference>
<evidence type="ECO:0000256" key="3">
    <source>
        <dbReference type="ARBA" id="ARBA00023125"/>
    </source>
</evidence>
<keyword evidence="2" id="KW-0805">Transcription regulation</keyword>